<keyword evidence="1" id="KW-0472">Membrane</keyword>
<dbReference type="EMBL" id="BDFE01000017">
    <property type="protein sequence ID" value="GAU09239.1"/>
    <property type="molecule type" value="Genomic_DNA"/>
</dbReference>
<dbReference type="AlphaFoldDB" id="A0A194AKK3"/>
<accession>A0A194AKK3</accession>
<dbReference type="Proteomes" id="UP000095200">
    <property type="component" value="Unassembled WGS sequence"/>
</dbReference>
<protein>
    <submittedName>
        <fullName evidence="2">Uncharacterized protein</fullName>
    </submittedName>
</protein>
<gene>
    <name evidence="2" type="ORF">DPF_1961</name>
</gene>
<evidence type="ECO:0000313" key="3">
    <source>
        <dbReference type="Proteomes" id="UP000095200"/>
    </source>
</evidence>
<feature type="transmembrane region" description="Helical" evidence="1">
    <location>
        <begin position="21"/>
        <end position="40"/>
    </location>
</feature>
<comment type="caution">
    <text evidence="2">The sequence shown here is derived from an EMBL/GenBank/DDBJ whole genome shotgun (WGS) entry which is preliminary data.</text>
</comment>
<keyword evidence="3" id="KW-1185">Reference proteome</keyword>
<sequence>MNKESRKQIVHKGSVTYFTKHFERTLFFIMTLLMLGWGLWEKVQAYLGQ</sequence>
<dbReference type="RefSeq" id="WP_176724229.1">
    <property type="nucleotide sequence ID" value="NZ_BDFE01000017.1"/>
</dbReference>
<organism evidence="2 3">
    <name type="scientific">Desulfoplanes formicivorans</name>
    <dbReference type="NCBI Taxonomy" id="1592317"/>
    <lineage>
        <taxon>Bacteria</taxon>
        <taxon>Pseudomonadati</taxon>
        <taxon>Thermodesulfobacteriota</taxon>
        <taxon>Desulfovibrionia</taxon>
        <taxon>Desulfovibrionales</taxon>
        <taxon>Desulfoplanaceae</taxon>
        <taxon>Desulfoplanes</taxon>
    </lineage>
</organism>
<name>A0A194AKK3_9BACT</name>
<keyword evidence="1" id="KW-0812">Transmembrane</keyword>
<keyword evidence="1" id="KW-1133">Transmembrane helix</keyword>
<dbReference type="STRING" id="1592317.DPF_1961"/>
<evidence type="ECO:0000313" key="2">
    <source>
        <dbReference type="EMBL" id="GAU09239.1"/>
    </source>
</evidence>
<proteinExistence type="predicted"/>
<evidence type="ECO:0000256" key="1">
    <source>
        <dbReference type="SAM" id="Phobius"/>
    </source>
</evidence>
<reference evidence="3" key="1">
    <citation type="submission" date="2016-06" db="EMBL/GenBank/DDBJ databases">
        <title>Draft genome sequence of Desulfoplanes formicivorans strain Pf12B.</title>
        <authorList>
            <person name="Watanabe M."/>
            <person name="Kojima H."/>
            <person name="Fukui M."/>
        </authorList>
    </citation>
    <scope>NUCLEOTIDE SEQUENCE [LARGE SCALE GENOMIC DNA]</scope>
    <source>
        <strain evidence="3">Pf12B</strain>
    </source>
</reference>